<name>A0A921ZU00_MANSE</name>
<evidence type="ECO:0000313" key="2">
    <source>
        <dbReference type="Proteomes" id="UP000791440"/>
    </source>
</evidence>
<comment type="caution">
    <text evidence="1">The sequence shown here is derived from an EMBL/GenBank/DDBJ whole genome shotgun (WGS) entry which is preliminary data.</text>
</comment>
<sequence length="118" mass="13358">MVAFKKFIRRAPTRPRPVCQLHCFETEPRRDGDVFGILLLGRTDFFLTEFRPRRQDQPSSQEILQCISVCAVHKCTLCSFTIIVIVDRSGERPRAGPTALRAFRGTGISHCRLPDSGP</sequence>
<dbReference type="Proteomes" id="UP000791440">
    <property type="component" value="Unassembled WGS sequence"/>
</dbReference>
<dbReference type="AlphaFoldDB" id="A0A921ZU00"/>
<evidence type="ECO:0000313" key="1">
    <source>
        <dbReference type="EMBL" id="KAG6463918.1"/>
    </source>
</evidence>
<accession>A0A921ZU00</accession>
<protein>
    <submittedName>
        <fullName evidence="1">Uncharacterized protein</fullName>
    </submittedName>
</protein>
<proteinExistence type="predicted"/>
<organism evidence="1 2">
    <name type="scientific">Manduca sexta</name>
    <name type="common">Tobacco hawkmoth</name>
    <name type="synonym">Tobacco hornworm</name>
    <dbReference type="NCBI Taxonomy" id="7130"/>
    <lineage>
        <taxon>Eukaryota</taxon>
        <taxon>Metazoa</taxon>
        <taxon>Ecdysozoa</taxon>
        <taxon>Arthropoda</taxon>
        <taxon>Hexapoda</taxon>
        <taxon>Insecta</taxon>
        <taxon>Pterygota</taxon>
        <taxon>Neoptera</taxon>
        <taxon>Endopterygota</taxon>
        <taxon>Lepidoptera</taxon>
        <taxon>Glossata</taxon>
        <taxon>Ditrysia</taxon>
        <taxon>Bombycoidea</taxon>
        <taxon>Sphingidae</taxon>
        <taxon>Sphinginae</taxon>
        <taxon>Sphingini</taxon>
        <taxon>Manduca</taxon>
    </lineage>
</organism>
<reference evidence="1" key="2">
    <citation type="submission" date="2020-12" db="EMBL/GenBank/DDBJ databases">
        <authorList>
            <person name="Kanost M."/>
        </authorList>
    </citation>
    <scope>NUCLEOTIDE SEQUENCE</scope>
</reference>
<dbReference type="EMBL" id="JH669062">
    <property type="protein sequence ID" value="KAG6463918.1"/>
    <property type="molecule type" value="Genomic_DNA"/>
</dbReference>
<reference evidence="1" key="1">
    <citation type="journal article" date="2016" name="Insect Biochem. Mol. Biol.">
        <title>Multifaceted biological insights from a draft genome sequence of the tobacco hornworm moth, Manduca sexta.</title>
        <authorList>
            <person name="Kanost M.R."/>
            <person name="Arrese E.L."/>
            <person name="Cao X."/>
            <person name="Chen Y.R."/>
            <person name="Chellapilla S."/>
            <person name="Goldsmith M.R."/>
            <person name="Grosse-Wilde E."/>
            <person name="Heckel D.G."/>
            <person name="Herndon N."/>
            <person name="Jiang H."/>
            <person name="Papanicolaou A."/>
            <person name="Qu J."/>
            <person name="Soulages J.L."/>
            <person name="Vogel H."/>
            <person name="Walters J."/>
            <person name="Waterhouse R.M."/>
            <person name="Ahn S.J."/>
            <person name="Almeida F.C."/>
            <person name="An C."/>
            <person name="Aqrawi P."/>
            <person name="Bretschneider A."/>
            <person name="Bryant W.B."/>
            <person name="Bucks S."/>
            <person name="Chao H."/>
            <person name="Chevignon G."/>
            <person name="Christen J.M."/>
            <person name="Clarke D.F."/>
            <person name="Dittmer N.T."/>
            <person name="Ferguson L.C.F."/>
            <person name="Garavelou S."/>
            <person name="Gordon K.H.J."/>
            <person name="Gunaratna R.T."/>
            <person name="Han Y."/>
            <person name="Hauser F."/>
            <person name="He Y."/>
            <person name="Heidel-Fischer H."/>
            <person name="Hirsh A."/>
            <person name="Hu Y."/>
            <person name="Jiang H."/>
            <person name="Kalra D."/>
            <person name="Klinner C."/>
            <person name="Konig C."/>
            <person name="Kovar C."/>
            <person name="Kroll A.R."/>
            <person name="Kuwar S.S."/>
            <person name="Lee S.L."/>
            <person name="Lehman R."/>
            <person name="Li K."/>
            <person name="Li Z."/>
            <person name="Liang H."/>
            <person name="Lovelace S."/>
            <person name="Lu Z."/>
            <person name="Mansfield J.H."/>
            <person name="McCulloch K.J."/>
            <person name="Mathew T."/>
            <person name="Morton B."/>
            <person name="Muzny D.M."/>
            <person name="Neunemann D."/>
            <person name="Ongeri F."/>
            <person name="Pauchet Y."/>
            <person name="Pu L.L."/>
            <person name="Pyrousis I."/>
            <person name="Rao X.J."/>
            <person name="Redding A."/>
            <person name="Roesel C."/>
            <person name="Sanchez-Gracia A."/>
            <person name="Schaack S."/>
            <person name="Shukla A."/>
            <person name="Tetreau G."/>
            <person name="Wang Y."/>
            <person name="Xiong G.H."/>
            <person name="Traut W."/>
            <person name="Walsh T.K."/>
            <person name="Worley K.C."/>
            <person name="Wu D."/>
            <person name="Wu W."/>
            <person name="Wu Y.Q."/>
            <person name="Zhang X."/>
            <person name="Zou Z."/>
            <person name="Zucker H."/>
            <person name="Briscoe A.D."/>
            <person name="Burmester T."/>
            <person name="Clem R.J."/>
            <person name="Feyereisen R."/>
            <person name="Grimmelikhuijzen C.J.P."/>
            <person name="Hamodrakas S.J."/>
            <person name="Hansson B.S."/>
            <person name="Huguet E."/>
            <person name="Jermiin L.S."/>
            <person name="Lan Q."/>
            <person name="Lehman H.K."/>
            <person name="Lorenzen M."/>
            <person name="Merzendorfer H."/>
            <person name="Michalopoulos I."/>
            <person name="Morton D.B."/>
            <person name="Muthukrishnan S."/>
            <person name="Oakeshott J.G."/>
            <person name="Palmer W."/>
            <person name="Park Y."/>
            <person name="Passarelli A.L."/>
            <person name="Rozas J."/>
            <person name="Schwartz L.M."/>
            <person name="Smith W."/>
            <person name="Southgate A."/>
            <person name="Vilcinskas A."/>
            <person name="Vogt R."/>
            <person name="Wang P."/>
            <person name="Werren J."/>
            <person name="Yu X.Q."/>
            <person name="Zhou J.J."/>
            <person name="Brown S.J."/>
            <person name="Scherer S.E."/>
            <person name="Richards S."/>
            <person name="Blissard G.W."/>
        </authorList>
    </citation>
    <scope>NUCLEOTIDE SEQUENCE</scope>
</reference>
<keyword evidence="2" id="KW-1185">Reference proteome</keyword>
<gene>
    <name evidence="1" type="ORF">O3G_MSEX014155</name>
</gene>